<dbReference type="EMBL" id="CP078013">
    <property type="protein sequence ID" value="XAO51729.1"/>
    <property type="molecule type" value="Genomic_DNA"/>
</dbReference>
<reference evidence="3" key="2">
    <citation type="submission" date="2024-04" db="EMBL/GenBank/DDBJ databases">
        <authorList>
            <person name="Diaz M."/>
            <person name="Bach T."/>
            <person name="Gonzalez Anta G."/>
            <person name="Agaras B."/>
            <person name="Wibberg D."/>
            <person name="Noguera F."/>
            <person name="Canciani W."/>
            <person name="Ybarra T."/>
            <person name="Nunez M.L."/>
            <person name="Valverde C."/>
        </authorList>
    </citation>
    <scope>NUCLEOTIDE SEQUENCE</scope>
    <source>
        <strain evidence="3">1008</strain>
    </source>
</reference>
<evidence type="ECO:0000313" key="4">
    <source>
        <dbReference type="Proteomes" id="UP001056907"/>
    </source>
</evidence>
<accession>A0ABD8B3T0</accession>
<feature type="domain" description="DUF4329" evidence="2">
    <location>
        <begin position="33"/>
        <end position="168"/>
    </location>
</feature>
<reference evidence="3" key="1">
    <citation type="journal article" date="2022" name="Front. Plant Sci.">
        <title>Agronomic efficiency and genome mining analysis of the wheat-biostimulant rhizospheric bacterium Pseudomonas pergaminensis sp. nov. strain 1008T.</title>
        <authorList>
            <person name="Diaz M."/>
            <person name="Bach T."/>
            <person name="Gonzalez Anta G."/>
            <person name="Agaras B."/>
            <person name="Wibberg D."/>
            <person name="Noguera F."/>
            <person name="Canciani W."/>
            <person name="Valverde C."/>
        </authorList>
    </citation>
    <scope>NUCLEOTIDE SEQUENCE</scope>
    <source>
        <strain evidence="3">1008</strain>
    </source>
</reference>
<dbReference type="Proteomes" id="UP001056907">
    <property type="component" value="Chromosome"/>
</dbReference>
<dbReference type="InterPro" id="IPR025479">
    <property type="entry name" value="DUF4329"/>
</dbReference>
<dbReference type="RefSeq" id="WP_346356372.1">
    <property type="nucleotide sequence ID" value="NZ_CP078013.2"/>
</dbReference>
<feature type="region of interest" description="Disordered" evidence="1">
    <location>
        <begin position="1"/>
        <end position="24"/>
    </location>
</feature>
<evidence type="ECO:0000259" key="2">
    <source>
        <dbReference type="Pfam" id="PF14220"/>
    </source>
</evidence>
<protein>
    <submittedName>
        <fullName evidence="3">DUF4329 domain-containing protein</fullName>
    </submittedName>
</protein>
<name>A0ABD8B3T0_9PSED</name>
<sequence>MAIRLSREGRAASSNRGATQLPPLSPAFLHEADAAYWAHQEIGQRRDVEYGGVIVRDPSGQYFSTQPVAGKGMQFDLRAVLAIGTDGHYLQPPGYTCVACYHSHPAQHEMILQRNPSFDERMAKAFLGFISGTDFYQDVHDRAFFTSSYLSGPDGSLIRHTPSGSRAEFSFALWVQAGKPPGNPVGVYGGFDEFIKKVSTFGSLSLIVPTALWGGSRGKVPPDWVVFEPFSSSAVTEQPLFTAIFPEASLAVTAAFPPQPETVESRIGVVLKHVSLDRYVATLATPGLEPLFSLDTLFPKGPDGGLQLPADYRLEALYFSEGSEVSRVAARENWLVNVLFTPMQLGAAIRAGSGTLALQDPKRGLSLYINTLDQALLKLKVPLAYLAAELFKRSSDGGINDSGAQAEMAAGTLTPRDFLRRVIDVTDLWVVRAGQVWREVGRVNKQSTVLSTEHPVTLSGSFLSSRDAASYAHEQIGNSRGSYYGGYVLIGPDGRFVITPPKQSLANPFAFMLFFPVDEQGALIPPEGYELYARYGSHPALSMIDPDWVKQRRWTRQEALINLQVFSCDEMYSILLSGRVAYLSGAQDCLLEYAPSHSSEEQWLLETLNPSAGELGLARKMDRGVLRPADWVTRLAAAGEFKIVQGNSLWGPRGVVYSDWTPDFEYAPRIGPPDYVTYGSLFTTLNDAARDLHKRVHGRNLAAQACFAFILKRKGQEQYIGTEVEGALSAGDLFDLDKLFARTSRDEYALPEGFELHALFRSQQWSPKWNTAANAWLTLYFVTPKVLYSALYEAQRNQTRNLPIYFSTLDGALLSFRASPIDVKAGGEADTLLALAQTQLDSGIKTHFDFVRQWATKGELQVVRTSQCWDEVGIVNKDWTGYKTLTSRRLSPAFASADDAARYALSSIGNHFRRAYGGVILKLVNGLCVATEPLILPPRGVSLNWIYPDASVALGLYPGGSTIIARYRSLPIQEVPLLLSALQKSVYQSMIPSAVLAELLDREAHIKRDYVFGANGAILSYDLSDSEEEKLLNRKLLALNRVKGDLADNDYEQQLRTGTLSPQDFVNAVAKAGLLRVVKGDALWGHPRTLKPEFALNQYIPNPLEVRQVAADSPCSPIFTRALDAVRHVQLAWKPQAQVAFGYVLKAFGRDLYMATLPLVRAQFSALAAVFAGGQLPQGYLMHGLYLCASTEPIAPAKDEMARSFFSPVTIAKALAYMTTPRNGLTLPLYLLCADGALLRYKVPKSDAVTQWQNDQYHIAEGVNKGYLTVRDYVRELASIGELDIRVTSPIWGRKELVDALWSPHRLPHDFADDPYYHSFCGPWYFYADDAARYAQRTLARFVDRSYLGAVLVPPRVGGFVAIDPVEDRPGFGDSTLEGLFWKDHAGFDVPTTNVLRNYKIAAVHVFYKTIPGTPSKLQVDINLLANFVSGTDLDNYLSVIRSNLPDAKSIYLSCRRGALLKYDPAMTAEEANLLRAWPALTPSVLVSRLRRIGKLSVLVADSFWNALGPLNEQSDLMRIGANEPWYGRNKDEL</sequence>
<evidence type="ECO:0000256" key="1">
    <source>
        <dbReference type="SAM" id="MobiDB-lite"/>
    </source>
</evidence>
<feature type="compositionally biased region" description="Basic and acidic residues" evidence="1">
    <location>
        <begin position="1"/>
        <end position="10"/>
    </location>
</feature>
<evidence type="ECO:0000313" key="3">
    <source>
        <dbReference type="EMBL" id="XAO51729.1"/>
    </source>
</evidence>
<dbReference type="Pfam" id="PF14220">
    <property type="entry name" value="DUF4329"/>
    <property type="match status" value="1"/>
</dbReference>
<dbReference type="KEGG" id="ppeg:KUA23_03105"/>
<gene>
    <name evidence="3" type="ORF">KUA23_03105</name>
</gene>
<proteinExistence type="predicted"/>
<organism evidence="3 4">
    <name type="scientific">Pseudomonas pergaminensis</name>
    <dbReference type="NCBI Taxonomy" id="2853159"/>
    <lineage>
        <taxon>Bacteria</taxon>
        <taxon>Pseudomonadati</taxon>
        <taxon>Pseudomonadota</taxon>
        <taxon>Gammaproteobacteria</taxon>
        <taxon>Pseudomonadales</taxon>
        <taxon>Pseudomonadaceae</taxon>
        <taxon>Pseudomonas</taxon>
    </lineage>
</organism>